<evidence type="ECO:0000256" key="13">
    <source>
        <dbReference type="SAM" id="MobiDB-lite"/>
    </source>
</evidence>
<dbReference type="Gene3D" id="1.20.1270.60">
    <property type="entry name" value="Arfaptin homology (AH) domain/BAR domain"/>
    <property type="match status" value="1"/>
</dbReference>
<dbReference type="Pfam" id="PF04597">
    <property type="entry name" value="Ribophorin_I"/>
    <property type="match status" value="1"/>
</dbReference>
<comment type="caution">
    <text evidence="14">The sequence shown here is derived from an EMBL/GenBank/DDBJ whole genome shotgun (WGS) entry which is preliminary data.</text>
</comment>
<dbReference type="InterPro" id="IPR027267">
    <property type="entry name" value="AH/BAR_dom_sf"/>
</dbReference>
<comment type="similarity">
    <text evidence="4 11">Belongs to the OST1 family.</text>
</comment>
<keyword evidence="5" id="KW-0597">Phosphoprotein</keyword>
<comment type="pathway">
    <text evidence="3 11">Protein modification; protein glycosylation.</text>
</comment>
<feature type="region of interest" description="Disordered" evidence="13">
    <location>
        <begin position="980"/>
        <end position="1040"/>
    </location>
</feature>
<comment type="function">
    <text evidence="1 11">Subunit of the oligosaccharyl transferase (OST) complex that catalyzes the initial transfer of a defined glycan (Glc(3)Man(9)GlcNAc(2) in eukaryotes) from the lipid carrier dolichol-pyrophosphate to an asparagine residue within an Asn-X-Ser/Thr consensus motif in nascent polypeptide chains, the first step in protein N-glycosylation. N-glycosylation occurs cotranslationally and the complex associates with the Sec61 complex at the channel-forming translocon complex that mediates protein translocation across the endoplasmic reticulum (ER). All subunits are required for a maximal enzyme activity.</text>
</comment>
<feature type="compositionally biased region" description="Polar residues" evidence="13">
    <location>
        <begin position="1019"/>
        <end position="1033"/>
    </location>
</feature>
<dbReference type="AlphaFoldDB" id="F9FR14"/>
<organism evidence="14">
    <name type="scientific">Fusarium oxysporum (strain Fo5176)</name>
    <name type="common">Fusarium vascular wilt</name>
    <dbReference type="NCBI Taxonomy" id="660025"/>
    <lineage>
        <taxon>Eukaryota</taxon>
        <taxon>Fungi</taxon>
        <taxon>Dikarya</taxon>
        <taxon>Ascomycota</taxon>
        <taxon>Pezizomycotina</taxon>
        <taxon>Sordariomycetes</taxon>
        <taxon>Hypocreomycetidae</taxon>
        <taxon>Hypocreales</taxon>
        <taxon>Nectriaceae</taxon>
        <taxon>Fusarium</taxon>
        <taxon>Fusarium oxysporum species complex</taxon>
    </lineage>
</organism>
<evidence type="ECO:0000256" key="1">
    <source>
        <dbReference type="ARBA" id="ARBA00002791"/>
    </source>
</evidence>
<dbReference type="InterPro" id="IPR028245">
    <property type="entry name" value="PIL1/LSP1"/>
</dbReference>
<evidence type="ECO:0000256" key="6">
    <source>
        <dbReference type="ARBA" id="ARBA00022692"/>
    </source>
</evidence>
<feature type="signal peptide" evidence="11">
    <location>
        <begin position="1"/>
        <end position="19"/>
    </location>
</feature>
<evidence type="ECO:0000256" key="11">
    <source>
        <dbReference type="RuleBase" id="RU361143"/>
    </source>
</evidence>
<evidence type="ECO:0000256" key="7">
    <source>
        <dbReference type="ARBA" id="ARBA00022729"/>
    </source>
</evidence>
<sequence>MKPFAITTALFSFVSFALAGATTDSKTSKVILPVDFKPPQVFKNANLVHVISLEKTYVKEQINVLVENVAKEPQTEYYVPFTAEQLPRIGGFEVKDRKDANAGPFVAETVEYNSLSDVQYYRIRLPTPLKPGAQQTLGITYYYLKAYTPLPAAVSQDDDQYLSFNFSVYAPSAYITKKQKTELKAASADVPDYTKLPGSGEVKEFPVKQGTKLIYGPFDEKPAGAVSPANVRFQFTKPVIHVKELDRLIEVSHWGGNIAFEEHYEMYHGGANLSDNFDRIKYSQHSLYRQHGVAGVRPSHYLDQLRIPLPGGSVDAYYTDVIGNVTTSTWRTDNRDALLVLKPRYPLFGGWRYPFTIGWNSDASNFLRKTATGSFVLRIPFIEGPKQPEGVEYEHINVNVLLPEGAENVKFHTNIPESSIVSTSVDLTRTYLDTVGRTAVSIKARNLVDEFRDRQLIISYDAPLSSALRKPLVIFASAMVVFVTTWALGQVQRDLILVNGSGFLFTRRKKHQMTVKYSLGFGHVLTKTAKPPLRIGSKPLSVEAGNSLSLRWVGETGSEWSPWLRTLSLSAPGSDSMATTNLTLAEQTLKQLPGCVSAVNPSPGPSTTITKRLRLLDDTQVIITITTITTITHALPEQATPVSLDGPTATAHETVALLSMSAIDRLKAPTLNSCSRIVWAGCGVSRKAGSSLEELMTSHCIPPPNIQRLSKTDTGSYSKCERILPQAFNMNRALSIRSNKSKGNSGAGAGAKRGFSFNSLRGQVQPELSRKLFRLIKSENNLIGAHETAGRERVSIATQLSEWGEHTGDDSISDISDKVGVVLSEMGEQEDAYAHALDDSRAYLKAIRNTEKSVQPSRENKDKIADEIQKLKLKEPSSTRLPVLEQELVRAEAENLVAEAQLTNITRQKLKEAYAAEFAATIERAEKQIILAKHGRRLLELLDDSPVVPGDTRVPYQHSSQARQILNDAEDDLRDWRPEAEGFSTPVQSRSPTLEGKGKEPLASGDNLSPVQAEAATVESETSPLEQRGTKSSVYAEVAG</sequence>
<evidence type="ECO:0000256" key="12">
    <source>
        <dbReference type="SAM" id="Coils"/>
    </source>
</evidence>
<dbReference type="PaxDb" id="5507-FOXG_00559P0"/>
<feature type="chain" id="PRO_5036516416" description="Dolichyl-diphosphooligosaccharide--protein glycosyltransferase subunit 1" evidence="11">
    <location>
        <begin position="20"/>
        <end position="1040"/>
    </location>
</feature>
<dbReference type="Pfam" id="PF13805">
    <property type="entry name" value="Pil1"/>
    <property type="match status" value="1"/>
</dbReference>
<keyword evidence="10" id="KW-0472">Membrane</keyword>
<dbReference type="UniPathway" id="UPA00378"/>
<dbReference type="GO" id="GO:0018279">
    <property type="term" value="P:protein N-linked glycosylation via asparagine"/>
    <property type="evidence" value="ECO:0007669"/>
    <property type="project" value="TreeGrafter"/>
</dbReference>
<reference evidence="14" key="1">
    <citation type="journal article" date="2012" name="Mol. Plant Microbe Interact.">
        <title>A highly conserved effector in Fusarium oxysporum is required for full virulence on Arabidopsis.</title>
        <authorList>
            <person name="Thatcher L.F."/>
            <person name="Gardiner D.M."/>
            <person name="Kazan K."/>
            <person name="Manners J."/>
        </authorList>
    </citation>
    <scope>NUCLEOTIDE SEQUENCE [LARGE SCALE GENOMIC DNA]</scope>
    <source>
        <strain evidence="14">Fo5176</strain>
    </source>
</reference>
<feature type="coiled-coil region" evidence="12">
    <location>
        <begin position="881"/>
        <end position="908"/>
    </location>
</feature>
<keyword evidence="12" id="KW-0175">Coiled coil</keyword>
<evidence type="ECO:0000256" key="5">
    <source>
        <dbReference type="ARBA" id="ARBA00022553"/>
    </source>
</evidence>
<evidence type="ECO:0000256" key="9">
    <source>
        <dbReference type="ARBA" id="ARBA00022989"/>
    </source>
</evidence>
<evidence type="ECO:0000256" key="10">
    <source>
        <dbReference type="ARBA" id="ARBA00023136"/>
    </source>
</evidence>
<comment type="subcellular location">
    <subcellularLocation>
        <location evidence="2 11">Endoplasmic reticulum membrane</location>
        <topology evidence="2 11">Single-pass type I membrane protein</topology>
    </subcellularLocation>
</comment>
<evidence type="ECO:0000256" key="3">
    <source>
        <dbReference type="ARBA" id="ARBA00004922"/>
    </source>
</evidence>
<evidence type="ECO:0000256" key="8">
    <source>
        <dbReference type="ARBA" id="ARBA00022824"/>
    </source>
</evidence>
<keyword evidence="7 11" id="KW-0732">Signal</keyword>
<dbReference type="OrthoDB" id="310030at2759"/>
<name>F9FR14_FUSOF</name>
<keyword evidence="9" id="KW-1133">Transmembrane helix</keyword>
<dbReference type="EMBL" id="AFQF01002518">
    <property type="protein sequence ID" value="EGU80621.1"/>
    <property type="molecule type" value="Genomic_DNA"/>
</dbReference>
<proteinExistence type="inferred from homology"/>
<protein>
    <recommendedName>
        <fullName evidence="11">Dolichyl-diphosphooligosaccharide--protein glycosyltransferase subunit 1</fullName>
    </recommendedName>
</protein>
<keyword evidence="8 11" id="KW-0256">Endoplasmic reticulum</keyword>
<gene>
    <name evidence="14" type="ORF">FOXB_08844</name>
</gene>
<evidence type="ECO:0000256" key="4">
    <source>
        <dbReference type="ARBA" id="ARBA00008905"/>
    </source>
</evidence>
<evidence type="ECO:0000313" key="14">
    <source>
        <dbReference type="EMBL" id="EGU80621.1"/>
    </source>
</evidence>
<accession>F9FR14</accession>
<dbReference type="InterPro" id="IPR007676">
    <property type="entry name" value="Ribophorin_I"/>
</dbReference>
<dbReference type="PANTHER" id="PTHR21049">
    <property type="entry name" value="RIBOPHORIN I"/>
    <property type="match status" value="1"/>
</dbReference>
<dbReference type="PANTHER" id="PTHR21049:SF0">
    <property type="entry name" value="DOLICHYL-DIPHOSPHOOLIGOSACCHARIDE--PROTEIN GLYCOSYLTRANSFERASE SUBUNIT 1"/>
    <property type="match status" value="1"/>
</dbReference>
<dbReference type="GO" id="GO:0008250">
    <property type="term" value="C:oligosaccharyltransferase complex"/>
    <property type="evidence" value="ECO:0007669"/>
    <property type="project" value="UniProtKB-UniRule"/>
</dbReference>
<comment type="subunit">
    <text evidence="11">Component of the oligosaccharyltransferase (OST) complex.</text>
</comment>
<dbReference type="STRING" id="660025.F9FR14"/>
<evidence type="ECO:0000256" key="2">
    <source>
        <dbReference type="ARBA" id="ARBA00004115"/>
    </source>
</evidence>
<keyword evidence="6" id="KW-0812">Transmembrane</keyword>
<dbReference type="FunFam" id="1.20.1270.60:FF:000005">
    <property type="entry name" value="Sphingolipid long chain base-responsive pil1"/>
    <property type="match status" value="1"/>
</dbReference>